<evidence type="ECO:0000313" key="2">
    <source>
        <dbReference type="WBParaSite" id="jg6178"/>
    </source>
</evidence>
<dbReference type="Proteomes" id="UP000887574">
    <property type="component" value="Unplaced"/>
</dbReference>
<dbReference type="AlphaFoldDB" id="A0A915EGS8"/>
<sequence>MRFYLIPIKPLSALDSFRILAYFPTKAVLMPKTLPSTHLLGEVSSPSKNSDIFCPISMDEGVHISTCSHTMHSKCYNTFIDSLNARERSRPRQQSLNSRMINHEAGEFLCVCVNDSAIVPYLSCLLLSNKKKWSKAP</sequence>
<protein>
    <submittedName>
        <fullName evidence="2">RING-type E3 ubiquitin transferase</fullName>
    </submittedName>
</protein>
<reference evidence="2" key="1">
    <citation type="submission" date="2022-11" db="UniProtKB">
        <authorList>
            <consortium name="WormBaseParasite"/>
        </authorList>
    </citation>
    <scope>IDENTIFICATION</scope>
</reference>
<evidence type="ECO:0000313" key="1">
    <source>
        <dbReference type="Proteomes" id="UP000887574"/>
    </source>
</evidence>
<dbReference type="WBParaSite" id="jg6178">
    <property type="protein sequence ID" value="jg6178"/>
    <property type="gene ID" value="jg6178"/>
</dbReference>
<organism evidence="1 2">
    <name type="scientific">Ditylenchus dipsaci</name>
    <dbReference type="NCBI Taxonomy" id="166011"/>
    <lineage>
        <taxon>Eukaryota</taxon>
        <taxon>Metazoa</taxon>
        <taxon>Ecdysozoa</taxon>
        <taxon>Nematoda</taxon>
        <taxon>Chromadorea</taxon>
        <taxon>Rhabditida</taxon>
        <taxon>Tylenchina</taxon>
        <taxon>Tylenchomorpha</taxon>
        <taxon>Sphaerularioidea</taxon>
        <taxon>Anguinidae</taxon>
        <taxon>Anguininae</taxon>
        <taxon>Ditylenchus</taxon>
    </lineage>
</organism>
<accession>A0A915EGS8</accession>
<name>A0A915EGS8_9BILA</name>
<proteinExistence type="predicted"/>
<keyword evidence="1" id="KW-1185">Reference proteome</keyword>